<feature type="region of interest" description="Disordered" evidence="1">
    <location>
        <begin position="1"/>
        <end position="60"/>
    </location>
</feature>
<evidence type="ECO:0000259" key="2">
    <source>
        <dbReference type="SMART" id="SM00924"/>
    </source>
</evidence>
<gene>
    <name evidence="3" type="ORF">CYMTET_28218</name>
</gene>
<name>A0AAE0KWF7_9CHLO</name>
<accession>A0AAE0KWF7</accession>
<dbReference type="SMART" id="SM00924">
    <property type="entry name" value="MgtE_N"/>
    <property type="match status" value="1"/>
</dbReference>
<dbReference type="SUPFAM" id="SSF158791">
    <property type="entry name" value="MgtE N-terminal domain-like"/>
    <property type="match status" value="2"/>
</dbReference>
<protein>
    <recommendedName>
        <fullName evidence="2">Magnesium transporter MgtE intracellular domain-containing protein</fullName>
    </recommendedName>
</protein>
<feature type="compositionally biased region" description="Basic residues" evidence="1">
    <location>
        <begin position="1"/>
        <end position="10"/>
    </location>
</feature>
<evidence type="ECO:0000313" key="4">
    <source>
        <dbReference type="Proteomes" id="UP001190700"/>
    </source>
</evidence>
<proteinExistence type="predicted"/>
<feature type="domain" description="Magnesium transporter MgtE intracellular" evidence="2">
    <location>
        <begin position="69"/>
        <end position="173"/>
    </location>
</feature>
<evidence type="ECO:0000313" key="3">
    <source>
        <dbReference type="EMBL" id="KAK3262955.1"/>
    </source>
</evidence>
<reference evidence="3 4" key="1">
    <citation type="journal article" date="2015" name="Genome Biol. Evol.">
        <title>Comparative Genomics of a Bacterivorous Green Alga Reveals Evolutionary Causalities and Consequences of Phago-Mixotrophic Mode of Nutrition.</title>
        <authorList>
            <person name="Burns J.A."/>
            <person name="Paasch A."/>
            <person name="Narechania A."/>
            <person name="Kim E."/>
        </authorList>
    </citation>
    <scope>NUCLEOTIDE SEQUENCE [LARGE SCALE GENOMIC DNA]</scope>
    <source>
        <strain evidence="3 4">PLY_AMNH</strain>
    </source>
</reference>
<dbReference type="InterPro" id="IPR038076">
    <property type="entry name" value="MgtE_N_sf"/>
</dbReference>
<dbReference type="Pfam" id="PF03448">
    <property type="entry name" value="MgtE_N"/>
    <property type="match status" value="1"/>
</dbReference>
<evidence type="ECO:0000256" key="1">
    <source>
        <dbReference type="SAM" id="MobiDB-lite"/>
    </source>
</evidence>
<dbReference type="Gene3D" id="1.25.60.10">
    <property type="entry name" value="MgtE N-terminal domain-like"/>
    <property type="match status" value="1"/>
</dbReference>
<sequence length="607" mass="65936">DDAERRKKQHAAALARIKELESMQRKMEEEMAKMKREAMDGGSKKGTGNGGENDDGDADADAAFAASGRAASSKAAAILDADPKEALNALLALDPAEAARLLALMPTAEAAALLAKMSNKDAAKIIAGMDPADAARLLACMDPNKAASIMQTPPMNPAKAAEMLALMTPPEAARIIQKMEINFAAQTCMKFTVDFCSSVFSCGVLTTTEVADLIITMNNDEFSGTVLFAMKRKTDDNFIGPMLDNMTAQQEGMLITSMTNQALKRLGISTLKGQRLREVLEYTGFSESCEFIECMPPQSVAEMMMEHMEVGEAATQLKMISGEARSHILQAGTAEWRELIEGSMDMADAGSAAFICPKCGYMSPNTMSLSEQAAHLANMAPEDAAKLLMDLMDTMDPEDFARLLLSLDPPMQGEQASDVLCEMIFAGKGEKIKKDIHPAMGNIDAPKTKLIFDLLEDKKKTRKKKGKGQGAVVASAFDQNFMEMDCVSVDGDDGKELPPITPPESWLTFLGTPPSREVAPAVNPKAAMGASNMAEMQKMWKKDGNKTIQVTKLRSLVVKIYQAKIEADINNMRAGKFRYPLVDYVVMYFDTFFGLKQARRPAQAPHP</sequence>
<feature type="non-terminal residue" evidence="3">
    <location>
        <position position="607"/>
    </location>
</feature>
<feature type="compositionally biased region" description="Basic and acidic residues" evidence="1">
    <location>
        <begin position="16"/>
        <end position="43"/>
    </location>
</feature>
<keyword evidence="4" id="KW-1185">Reference proteome</keyword>
<dbReference type="InterPro" id="IPR006668">
    <property type="entry name" value="Mg_transptr_MgtE_intracell_dom"/>
</dbReference>
<dbReference type="EMBL" id="LGRX02015844">
    <property type="protein sequence ID" value="KAK3262955.1"/>
    <property type="molecule type" value="Genomic_DNA"/>
</dbReference>
<dbReference type="AlphaFoldDB" id="A0AAE0KWF7"/>
<dbReference type="Proteomes" id="UP001190700">
    <property type="component" value="Unassembled WGS sequence"/>
</dbReference>
<organism evidence="3 4">
    <name type="scientific">Cymbomonas tetramitiformis</name>
    <dbReference type="NCBI Taxonomy" id="36881"/>
    <lineage>
        <taxon>Eukaryota</taxon>
        <taxon>Viridiplantae</taxon>
        <taxon>Chlorophyta</taxon>
        <taxon>Pyramimonadophyceae</taxon>
        <taxon>Pyramimonadales</taxon>
        <taxon>Pyramimonadaceae</taxon>
        <taxon>Cymbomonas</taxon>
    </lineage>
</organism>
<comment type="caution">
    <text evidence="3">The sequence shown here is derived from an EMBL/GenBank/DDBJ whole genome shotgun (WGS) entry which is preliminary data.</text>
</comment>
<feature type="non-terminal residue" evidence="3">
    <location>
        <position position="1"/>
    </location>
</feature>